<evidence type="ECO:0000256" key="3">
    <source>
        <dbReference type="ARBA" id="ARBA00023125"/>
    </source>
</evidence>
<dbReference type="AlphaFoldDB" id="A0A556AB74"/>
<dbReference type="GO" id="GO:0003677">
    <property type="term" value="F:DNA binding"/>
    <property type="evidence" value="ECO:0007669"/>
    <property type="project" value="UniProtKB-KW"/>
</dbReference>
<evidence type="ECO:0000256" key="4">
    <source>
        <dbReference type="ARBA" id="ARBA00023163"/>
    </source>
</evidence>
<dbReference type="OrthoDB" id="8675247at2"/>
<dbReference type="PANTHER" id="PTHR30419">
    <property type="entry name" value="HTH-TYPE TRANSCRIPTIONAL REGULATOR YBHD"/>
    <property type="match status" value="1"/>
</dbReference>
<feature type="domain" description="HTH lysR-type" evidence="5">
    <location>
        <begin position="1"/>
        <end position="60"/>
    </location>
</feature>
<dbReference type="SUPFAM" id="SSF53850">
    <property type="entry name" value="Periplasmic binding protein-like II"/>
    <property type="match status" value="1"/>
</dbReference>
<dbReference type="GO" id="GO:0003700">
    <property type="term" value="F:DNA-binding transcription factor activity"/>
    <property type="evidence" value="ECO:0007669"/>
    <property type="project" value="InterPro"/>
</dbReference>
<dbReference type="InterPro" id="IPR000847">
    <property type="entry name" value="LysR_HTH_N"/>
</dbReference>
<comment type="caution">
    <text evidence="6">The sequence shown here is derived from an EMBL/GenBank/DDBJ whole genome shotgun (WGS) entry which is preliminary data.</text>
</comment>
<evidence type="ECO:0000256" key="1">
    <source>
        <dbReference type="ARBA" id="ARBA00009437"/>
    </source>
</evidence>
<dbReference type="PANTHER" id="PTHR30419:SF8">
    <property type="entry name" value="NITROGEN ASSIMILATION TRANSCRIPTIONAL ACTIVATOR-RELATED"/>
    <property type="match status" value="1"/>
</dbReference>
<dbReference type="InterPro" id="IPR036390">
    <property type="entry name" value="WH_DNA-bd_sf"/>
</dbReference>
<accession>A0A556AB74</accession>
<dbReference type="Gene3D" id="3.40.190.290">
    <property type="match status" value="1"/>
</dbReference>
<dbReference type="RefSeq" id="WP_143950035.1">
    <property type="nucleotide sequence ID" value="NZ_BAABMB010000003.1"/>
</dbReference>
<dbReference type="InterPro" id="IPR005119">
    <property type="entry name" value="LysR_subst-bd"/>
</dbReference>
<reference evidence="6 7" key="1">
    <citation type="submission" date="2019-07" db="EMBL/GenBank/DDBJ databases">
        <title>Qingshengfaniella alkalisoli gen. nov., sp. nov., isolated from saline soil.</title>
        <authorList>
            <person name="Xu L."/>
            <person name="Huang X.-X."/>
            <person name="Sun J.-Q."/>
        </authorList>
    </citation>
    <scope>NUCLEOTIDE SEQUENCE [LARGE SCALE GENOMIC DNA]</scope>
    <source>
        <strain evidence="6 7">DSM 27279</strain>
    </source>
</reference>
<dbReference type="PRINTS" id="PR00039">
    <property type="entry name" value="HTHLYSR"/>
</dbReference>
<dbReference type="InterPro" id="IPR050950">
    <property type="entry name" value="HTH-type_LysR_regulators"/>
</dbReference>
<dbReference type="InterPro" id="IPR036388">
    <property type="entry name" value="WH-like_DNA-bd_sf"/>
</dbReference>
<evidence type="ECO:0000313" key="7">
    <source>
        <dbReference type="Proteomes" id="UP000318405"/>
    </source>
</evidence>
<name>A0A556AB74_9BURK</name>
<keyword evidence="7" id="KW-1185">Reference proteome</keyword>
<comment type="similarity">
    <text evidence="1">Belongs to the LysR transcriptional regulatory family.</text>
</comment>
<sequence length="307" mass="33020">MNFSIRQVQVFVAVMDGASFTSAARSLHMTQSAVSKQVAELERQLGFRLFERTTRSVVATEAAREFHGFALELMATVKTATRSVIELTQMERGSVSLAASPLMIYGLLAEAVAGFAREHPGIAFELHELTTDETVDAVRTGAVDIGLCALDSEVKGVDARIVHRDCMQVVVPQGHVLTRKASLDWTEVAELEHVSLRHLYSVRRTLDALIRSHGGGLPSRIEAGTLTAVLGLVRAGAGVAVLPGYAAKVAEQWGMHGIPIRDIDAHSHRISLLRRQGAQLSIAARTFATVLTRHLTGEAGGEEAGAD</sequence>
<dbReference type="GO" id="GO:0005829">
    <property type="term" value="C:cytosol"/>
    <property type="evidence" value="ECO:0007669"/>
    <property type="project" value="TreeGrafter"/>
</dbReference>
<proteinExistence type="inferred from homology"/>
<keyword evidence="2" id="KW-0805">Transcription regulation</keyword>
<dbReference type="Pfam" id="PF00126">
    <property type="entry name" value="HTH_1"/>
    <property type="match status" value="1"/>
</dbReference>
<keyword evidence="4" id="KW-0804">Transcription</keyword>
<protein>
    <submittedName>
        <fullName evidence="6">LysR family transcriptional regulator</fullName>
    </submittedName>
</protein>
<dbReference type="Gene3D" id="1.10.10.10">
    <property type="entry name" value="Winged helix-like DNA-binding domain superfamily/Winged helix DNA-binding domain"/>
    <property type="match status" value="1"/>
</dbReference>
<dbReference type="EMBL" id="VLTJ01000039">
    <property type="protein sequence ID" value="TSH90121.1"/>
    <property type="molecule type" value="Genomic_DNA"/>
</dbReference>
<gene>
    <name evidence="6" type="ORF">FOZ76_19960</name>
</gene>
<evidence type="ECO:0000313" key="6">
    <source>
        <dbReference type="EMBL" id="TSH90121.1"/>
    </source>
</evidence>
<dbReference type="SUPFAM" id="SSF46785">
    <property type="entry name" value="Winged helix' DNA-binding domain"/>
    <property type="match status" value="1"/>
</dbReference>
<keyword evidence="3" id="KW-0238">DNA-binding</keyword>
<organism evidence="6 7">
    <name type="scientific">Verticiella sediminum</name>
    <dbReference type="NCBI Taxonomy" id="1247510"/>
    <lineage>
        <taxon>Bacteria</taxon>
        <taxon>Pseudomonadati</taxon>
        <taxon>Pseudomonadota</taxon>
        <taxon>Betaproteobacteria</taxon>
        <taxon>Burkholderiales</taxon>
        <taxon>Alcaligenaceae</taxon>
        <taxon>Verticiella</taxon>
    </lineage>
</organism>
<evidence type="ECO:0000256" key="2">
    <source>
        <dbReference type="ARBA" id="ARBA00023015"/>
    </source>
</evidence>
<dbReference type="FunFam" id="1.10.10.10:FF:000001">
    <property type="entry name" value="LysR family transcriptional regulator"/>
    <property type="match status" value="1"/>
</dbReference>
<evidence type="ECO:0000259" key="5">
    <source>
        <dbReference type="PROSITE" id="PS50931"/>
    </source>
</evidence>
<dbReference type="Pfam" id="PF03466">
    <property type="entry name" value="LysR_substrate"/>
    <property type="match status" value="1"/>
</dbReference>
<dbReference type="Proteomes" id="UP000318405">
    <property type="component" value="Unassembled WGS sequence"/>
</dbReference>
<dbReference type="PROSITE" id="PS50931">
    <property type="entry name" value="HTH_LYSR"/>
    <property type="match status" value="1"/>
</dbReference>